<dbReference type="Pfam" id="PF14200">
    <property type="entry name" value="RicinB_lectin_2"/>
    <property type="match status" value="1"/>
</dbReference>
<dbReference type="CDD" id="cd00161">
    <property type="entry name" value="beta-trefoil_Ricin-like"/>
    <property type="match status" value="1"/>
</dbReference>
<dbReference type="InterPro" id="IPR000772">
    <property type="entry name" value="Ricin_B_lectin"/>
</dbReference>
<dbReference type="EMBL" id="QLTT01000005">
    <property type="protein sequence ID" value="RAS65081.1"/>
    <property type="molecule type" value="Genomic_DNA"/>
</dbReference>
<sequence>MIHRHHRGAVRIRVAHSGRCVDVWDASQDATADATQYTCSATKFNQQFAVEPTGTGSFKLRARHSGQCLEIAGRGLANKAKLHQNWCVAHRAQEWVVG</sequence>
<accession>A0ABX9EA84</accession>
<dbReference type="Proteomes" id="UP000248714">
    <property type="component" value="Unassembled WGS sequence"/>
</dbReference>
<dbReference type="PROSITE" id="PS50231">
    <property type="entry name" value="RICIN_B_LECTIN"/>
    <property type="match status" value="1"/>
</dbReference>
<feature type="domain" description="Ricin B lectin" evidence="1">
    <location>
        <begin position="6"/>
        <end position="84"/>
    </location>
</feature>
<dbReference type="InterPro" id="IPR035992">
    <property type="entry name" value="Ricin_B-like_lectins"/>
</dbReference>
<reference evidence="2 3" key="1">
    <citation type="submission" date="2018-06" db="EMBL/GenBank/DDBJ databases">
        <title>Genomic Encyclopedia of Type Strains, Phase IV (KMG-IV): sequencing the most valuable type-strain genomes for metagenomic binning, comparative biology and taxonomic classification.</title>
        <authorList>
            <person name="Goeker M."/>
        </authorList>
    </citation>
    <scope>NUCLEOTIDE SEQUENCE [LARGE SCALE GENOMIC DNA]</scope>
    <source>
        <strain evidence="2 3">DSM 45479</strain>
    </source>
</reference>
<evidence type="ECO:0000259" key="1">
    <source>
        <dbReference type="Pfam" id="PF14200"/>
    </source>
</evidence>
<protein>
    <submittedName>
        <fullName evidence="2">Ricin-type beta-trefoil lectin protein</fullName>
    </submittedName>
</protein>
<keyword evidence="3" id="KW-1185">Reference proteome</keyword>
<gene>
    <name evidence="2" type="ORF">C8D87_105576</name>
</gene>
<dbReference type="Gene3D" id="2.80.10.50">
    <property type="match status" value="1"/>
</dbReference>
<comment type="caution">
    <text evidence="2">The sequence shown here is derived from an EMBL/GenBank/DDBJ whole genome shotgun (WGS) entry which is preliminary data.</text>
</comment>
<dbReference type="RefSeq" id="WP_170166574.1">
    <property type="nucleotide sequence ID" value="NZ_QLTT01000005.1"/>
</dbReference>
<dbReference type="SUPFAM" id="SSF50370">
    <property type="entry name" value="Ricin B-like lectins"/>
    <property type="match status" value="1"/>
</dbReference>
<name>A0ABX9EA84_9PSEU</name>
<organism evidence="2 3">
    <name type="scientific">Lentzea atacamensis</name>
    <dbReference type="NCBI Taxonomy" id="531938"/>
    <lineage>
        <taxon>Bacteria</taxon>
        <taxon>Bacillati</taxon>
        <taxon>Actinomycetota</taxon>
        <taxon>Actinomycetes</taxon>
        <taxon>Pseudonocardiales</taxon>
        <taxon>Pseudonocardiaceae</taxon>
        <taxon>Lentzea</taxon>
    </lineage>
</organism>
<proteinExistence type="predicted"/>
<evidence type="ECO:0000313" key="3">
    <source>
        <dbReference type="Proteomes" id="UP000248714"/>
    </source>
</evidence>
<evidence type="ECO:0000313" key="2">
    <source>
        <dbReference type="EMBL" id="RAS65081.1"/>
    </source>
</evidence>